<reference evidence="2" key="1">
    <citation type="submission" date="2022-12" db="EMBL/GenBank/DDBJ databases">
        <authorList>
            <person name="Ely B."/>
        </authorList>
    </citation>
    <scope>NUCLEOTIDE SEQUENCE</scope>
</reference>
<keyword evidence="3" id="KW-1185">Reference proteome</keyword>
<dbReference type="Pfam" id="PF18909">
    <property type="entry name" value="dGTP_diPhyd_N"/>
    <property type="match status" value="1"/>
</dbReference>
<evidence type="ECO:0000313" key="3">
    <source>
        <dbReference type="Proteomes" id="UP001219750"/>
    </source>
</evidence>
<accession>A0AAE9WWQ3</accession>
<sequence>MRLCSACDHIDKRRVKDDIRELPAPCVPCLGKAMKPSFIPRDPWKPVTQRPENEEVMPEAGIKKDQGKMPWNLLMRDFALALRGMVAVLAFGMRKGYAADNWKRVEAERYRAALYRHLHEIESGNPVDDESGHPHIDHVVFNALALSQFHHEGKD</sequence>
<name>A0AAE9WWQ3_9CAUD</name>
<evidence type="ECO:0000313" key="2">
    <source>
        <dbReference type="EMBL" id="WCA46220.1"/>
    </source>
</evidence>
<gene>
    <name evidence="2" type="primary">DCM_gp025</name>
</gene>
<organism evidence="2 3">
    <name type="scientific">Caulobacter phage DCM</name>
    <dbReference type="NCBI Taxonomy" id="3020391"/>
    <lineage>
        <taxon>Viruses</taxon>
        <taxon>Duplodnaviria</taxon>
        <taxon>Heunggongvirae</taxon>
        <taxon>Uroviricota</taxon>
        <taxon>Caudoviricetes</taxon>
        <taxon>Autographivirales</taxon>
        <taxon>Autonotataviridae</taxon>
        <taxon>Dcimvirus</taxon>
        <taxon>Dcimvirus DCM</taxon>
    </lineage>
</organism>
<reference evidence="2" key="2">
    <citation type="journal article" date="2024" name="Viruses">
        <title>New Genera and Species of Caulobacter and Brevundimonas Bacteriophages Provide Insights into Phage Genome Evolution.</title>
        <authorList>
            <person name="Ely B."/>
            <person name="Hils M."/>
            <person name="Clarke A."/>
            <person name="Albert M."/>
            <person name="Holness N."/>
            <person name="Lenski J."/>
            <person name="Mohammadi T."/>
        </authorList>
    </citation>
    <scope>NUCLEOTIDE SEQUENCE</scope>
</reference>
<feature type="domain" description="dATP/dGTP diphosphohydrolase N-terminal" evidence="1">
    <location>
        <begin position="59"/>
        <end position="154"/>
    </location>
</feature>
<dbReference type="InterPro" id="IPR044038">
    <property type="entry name" value="dATP/dGTP_diPOhydrolase_N"/>
</dbReference>
<dbReference type="Proteomes" id="UP001219750">
    <property type="component" value="Segment"/>
</dbReference>
<protein>
    <recommendedName>
        <fullName evidence="1">dATP/dGTP diphosphohydrolase N-terminal domain-containing protein</fullName>
    </recommendedName>
</protein>
<dbReference type="EMBL" id="OQ137559">
    <property type="protein sequence ID" value="WCA46220.1"/>
    <property type="molecule type" value="Genomic_DNA"/>
</dbReference>
<evidence type="ECO:0000259" key="1">
    <source>
        <dbReference type="Pfam" id="PF18909"/>
    </source>
</evidence>
<proteinExistence type="predicted"/>